<gene>
    <name evidence="2" type="ORF">PM001_LOCUS30875</name>
</gene>
<dbReference type="PROSITE" id="PS50994">
    <property type="entry name" value="INTEGRASE"/>
    <property type="match status" value="1"/>
</dbReference>
<dbReference type="InterPro" id="IPR036397">
    <property type="entry name" value="RNaseH_sf"/>
</dbReference>
<dbReference type="Gene3D" id="3.30.420.10">
    <property type="entry name" value="Ribonuclease H-like superfamily/Ribonuclease H"/>
    <property type="match status" value="1"/>
</dbReference>
<dbReference type="PANTHER" id="PTHR42648:SF28">
    <property type="entry name" value="TRANSPOSON-ENCODED PROTEIN WITH RIBONUCLEASE H-LIKE AND RETROVIRUS ZINC FINGER-LIKE DOMAINS"/>
    <property type="match status" value="1"/>
</dbReference>
<evidence type="ECO:0000313" key="3">
    <source>
        <dbReference type="Proteomes" id="UP001162060"/>
    </source>
</evidence>
<reference evidence="2" key="1">
    <citation type="submission" date="2024-01" db="EMBL/GenBank/DDBJ databases">
        <authorList>
            <person name="Webb A."/>
        </authorList>
    </citation>
    <scope>NUCLEOTIDE SEQUENCE</scope>
    <source>
        <strain evidence="2">Pm1</strain>
    </source>
</reference>
<dbReference type="EMBL" id="CAKLBY020000337">
    <property type="protein sequence ID" value="CAK7945725.1"/>
    <property type="molecule type" value="Genomic_DNA"/>
</dbReference>
<dbReference type="InterPro" id="IPR001584">
    <property type="entry name" value="Integrase_cat-core"/>
</dbReference>
<organism evidence="2 3">
    <name type="scientific">Peronospora matthiolae</name>
    <dbReference type="NCBI Taxonomy" id="2874970"/>
    <lineage>
        <taxon>Eukaryota</taxon>
        <taxon>Sar</taxon>
        <taxon>Stramenopiles</taxon>
        <taxon>Oomycota</taxon>
        <taxon>Peronosporomycetes</taxon>
        <taxon>Peronosporales</taxon>
        <taxon>Peronosporaceae</taxon>
        <taxon>Peronospora</taxon>
    </lineage>
</organism>
<feature type="domain" description="Integrase catalytic" evidence="1">
    <location>
        <begin position="1"/>
        <end position="129"/>
    </location>
</feature>
<sequence>MKGFSLRAKSDSEECIKKYIMAVQTQFDYNVKFVRHDGAREFAANSLKAFYDDQGIEQQVTVPYAHQTNGTAERAIRTIVTIGRSMLHYAKLDKCFWAEAAMTAIYIKNRLPSPFVPRSNPVRDRQRISTKCEAHAGFRLPNVCADP</sequence>
<protein>
    <recommendedName>
        <fullName evidence="1">Integrase catalytic domain-containing protein</fullName>
    </recommendedName>
</protein>
<evidence type="ECO:0000259" key="1">
    <source>
        <dbReference type="PROSITE" id="PS50994"/>
    </source>
</evidence>
<name>A0AAV1VGE0_9STRA</name>
<evidence type="ECO:0000313" key="2">
    <source>
        <dbReference type="EMBL" id="CAK7945725.1"/>
    </source>
</evidence>
<dbReference type="InterPro" id="IPR039537">
    <property type="entry name" value="Retrotran_Ty1/copia-like"/>
</dbReference>
<dbReference type="AlphaFoldDB" id="A0AAV1VGE0"/>
<dbReference type="PANTHER" id="PTHR42648">
    <property type="entry name" value="TRANSPOSASE, PUTATIVE-RELATED"/>
    <property type="match status" value="1"/>
</dbReference>
<dbReference type="GO" id="GO:0015074">
    <property type="term" value="P:DNA integration"/>
    <property type="evidence" value="ECO:0007669"/>
    <property type="project" value="InterPro"/>
</dbReference>
<dbReference type="GO" id="GO:0003676">
    <property type="term" value="F:nucleic acid binding"/>
    <property type="evidence" value="ECO:0007669"/>
    <property type="project" value="InterPro"/>
</dbReference>
<proteinExistence type="predicted"/>
<dbReference type="Proteomes" id="UP001162060">
    <property type="component" value="Unassembled WGS sequence"/>
</dbReference>
<dbReference type="SUPFAM" id="SSF53098">
    <property type="entry name" value="Ribonuclease H-like"/>
    <property type="match status" value="1"/>
</dbReference>
<accession>A0AAV1VGE0</accession>
<comment type="caution">
    <text evidence="2">The sequence shown here is derived from an EMBL/GenBank/DDBJ whole genome shotgun (WGS) entry which is preliminary data.</text>
</comment>
<dbReference type="InterPro" id="IPR012337">
    <property type="entry name" value="RNaseH-like_sf"/>
</dbReference>